<dbReference type="InterPro" id="IPR012341">
    <property type="entry name" value="6hp_glycosidase-like_sf"/>
</dbReference>
<protein>
    <submittedName>
        <fullName evidence="2">Glycoside hydrolase family 105 protein</fullName>
    </submittedName>
</protein>
<dbReference type="InterPro" id="IPR052043">
    <property type="entry name" value="PolySaccharide_Degr_Enz"/>
</dbReference>
<proteinExistence type="predicted"/>
<dbReference type="InterPro" id="IPR010905">
    <property type="entry name" value="Glyco_hydro_88"/>
</dbReference>
<dbReference type="GO" id="GO:0016787">
    <property type="term" value="F:hydrolase activity"/>
    <property type="evidence" value="ECO:0007669"/>
    <property type="project" value="UniProtKB-KW"/>
</dbReference>
<evidence type="ECO:0000313" key="2">
    <source>
        <dbReference type="EMBL" id="MFD1886489.1"/>
    </source>
</evidence>
<comment type="caution">
    <text evidence="2">The sequence shown here is derived from an EMBL/GenBank/DDBJ whole genome shotgun (WGS) entry which is preliminary data.</text>
</comment>
<dbReference type="Gene3D" id="1.50.10.10">
    <property type="match status" value="1"/>
</dbReference>
<keyword evidence="3" id="KW-1185">Reference proteome</keyword>
<gene>
    <name evidence="2" type="ORF">ACFSC9_13255</name>
</gene>
<dbReference type="InterPro" id="IPR008928">
    <property type="entry name" value="6-hairpin_glycosidase_sf"/>
</dbReference>
<dbReference type="Proteomes" id="UP001597233">
    <property type="component" value="Unassembled WGS sequence"/>
</dbReference>
<evidence type="ECO:0000256" key="1">
    <source>
        <dbReference type="ARBA" id="ARBA00022801"/>
    </source>
</evidence>
<dbReference type="EMBL" id="JBHUEH010000016">
    <property type="protein sequence ID" value="MFD1886489.1"/>
    <property type="molecule type" value="Genomic_DNA"/>
</dbReference>
<evidence type="ECO:0000313" key="3">
    <source>
        <dbReference type="Proteomes" id="UP001597233"/>
    </source>
</evidence>
<name>A0ABW4RLE7_9BACL</name>
<keyword evidence="1 2" id="KW-0378">Hydrolase</keyword>
<organism evidence="2 3">
    <name type="scientific">Paenibacillus wenxiniae</name>
    <dbReference type="NCBI Taxonomy" id="1636843"/>
    <lineage>
        <taxon>Bacteria</taxon>
        <taxon>Bacillati</taxon>
        <taxon>Bacillota</taxon>
        <taxon>Bacilli</taxon>
        <taxon>Bacillales</taxon>
        <taxon>Paenibacillaceae</taxon>
        <taxon>Paenibacillus</taxon>
    </lineage>
</organism>
<dbReference type="Pfam" id="PF07470">
    <property type="entry name" value="Glyco_hydro_88"/>
    <property type="match status" value="1"/>
</dbReference>
<accession>A0ABW4RLE7</accession>
<reference evidence="3" key="1">
    <citation type="journal article" date="2019" name="Int. J. Syst. Evol. Microbiol.">
        <title>The Global Catalogue of Microorganisms (GCM) 10K type strain sequencing project: providing services to taxonomists for standard genome sequencing and annotation.</title>
        <authorList>
            <consortium name="The Broad Institute Genomics Platform"/>
            <consortium name="The Broad Institute Genome Sequencing Center for Infectious Disease"/>
            <person name="Wu L."/>
            <person name="Ma J."/>
        </authorList>
    </citation>
    <scope>NUCLEOTIDE SEQUENCE [LARGE SCALE GENOMIC DNA]</scope>
    <source>
        <strain evidence="3">CCUG 54950</strain>
    </source>
</reference>
<sequence>MVTRYFDEPQSMHYRFGEDQSQVLKVLAERYIGANAQADFVYRAFQRSGILQNAEGLYTFDFGKRFPEAVKGDYVWAAGLVWGDEQRNLDLLVRCDGPVRLYFNGELIYRSTVIDELAQHAEVKLPIDIQPGWNTMLLECRYTPAGFGCQLGADEGKVRILNVLAPFGEREGQAGWVYSPLLHRDTTSKGSGLASFATSLNVSADTKAAPSIVNTLHEKAIPEQTIDKHAMDQNIAVASLHPTDATSQQTHLQRPDRIEQLHAALLGSEPQSGIAWLPSPTWSDEQQQLPSLERMYGKRSGYSAYAWTRIQQEDTEQSMIRLKGHSHGPLRIWLQQQLVVTLTEAGSFAVDVEADFGPNDLLVYSECTADGSSWDYTVQATCGDHSLAQELPWRIRGAYDQSWLYAGPFAAGSVPDPAHMYTMNRLYATDTTTLTNERDGTKLASSAQISTPSVSHTYWRLDRPDTWIRPYYENAMLSNKWTVGQVTNYGRWDYPLGVTVYGLLQTGRYLQRQDITQYAAEHVQACTTMYHYSLWDRDQYGFPSINQQLVMLKMLDNCGSFGSAMLEAYEECHEPTFLDIADRIADFMLNRLERQPDGAFYRTCAGEYAANTMWADDLYMSTPFLVRYARIRNHPAALDEAARQFLLFRKYLFIPEYQIMSHVYDFKYGQATQIPWGRGNGWTLFSLSEVLEALPEQHQQRAALVDFFNELCEGYAALQSSSGLWHQVLNEPGTYEEASCTAMFAYGFARGVRMGWLRQPDRYAAAARKAWNALTRLAIDRQGNVHGVCSGSRYAFTAEYYDQDLRTVTNDNHGIGIMMLAGTEVARMKQHLGQKIAVSDGVLS</sequence>
<dbReference type="PANTHER" id="PTHR33886">
    <property type="entry name" value="UNSATURATED RHAMNOGALACTURONAN HYDROLASE (EUROFUNG)"/>
    <property type="match status" value="1"/>
</dbReference>
<dbReference type="RefSeq" id="WP_347325507.1">
    <property type="nucleotide sequence ID" value="NZ_JBCGUH010000006.1"/>
</dbReference>
<dbReference type="SUPFAM" id="SSF48208">
    <property type="entry name" value="Six-hairpin glycosidases"/>
    <property type="match status" value="1"/>
</dbReference>
<dbReference type="PANTHER" id="PTHR33886:SF8">
    <property type="entry name" value="UNSATURATED RHAMNOGALACTURONAN HYDROLASE (EUROFUNG)"/>
    <property type="match status" value="1"/>
</dbReference>